<dbReference type="SUPFAM" id="SSF48403">
    <property type="entry name" value="Ankyrin repeat"/>
    <property type="match status" value="1"/>
</dbReference>
<dbReference type="STRING" id="1160497.A0A1L9VJP4"/>
<organism evidence="5 6">
    <name type="scientific">Aspergillus glaucus CBS 516.65</name>
    <dbReference type="NCBI Taxonomy" id="1160497"/>
    <lineage>
        <taxon>Eukaryota</taxon>
        <taxon>Fungi</taxon>
        <taxon>Dikarya</taxon>
        <taxon>Ascomycota</taxon>
        <taxon>Pezizomycotina</taxon>
        <taxon>Eurotiomycetes</taxon>
        <taxon>Eurotiomycetidae</taxon>
        <taxon>Eurotiales</taxon>
        <taxon>Aspergillaceae</taxon>
        <taxon>Aspergillus</taxon>
        <taxon>Aspergillus subgen. Aspergillus</taxon>
    </lineage>
</organism>
<dbReference type="OrthoDB" id="341259at2759"/>
<keyword evidence="2" id="KW-0677">Repeat</keyword>
<dbReference type="EC" id="2.3.1.225" evidence="1"/>
<evidence type="ECO:0000256" key="2">
    <source>
        <dbReference type="ARBA" id="ARBA00022737"/>
    </source>
</evidence>
<keyword evidence="6" id="KW-1185">Reference proteome</keyword>
<dbReference type="Proteomes" id="UP000184300">
    <property type="component" value="Unassembled WGS sequence"/>
</dbReference>
<proteinExistence type="predicted"/>
<gene>
    <name evidence="5" type="ORF">ASPGLDRAFT_126737</name>
</gene>
<dbReference type="PRINTS" id="PR01415">
    <property type="entry name" value="ANKYRIN"/>
</dbReference>
<dbReference type="InterPro" id="IPR036770">
    <property type="entry name" value="Ankyrin_rpt-contain_sf"/>
</dbReference>
<protein>
    <recommendedName>
        <fullName evidence="1">protein S-acyltransferase</fullName>
        <ecNumber evidence="1">2.3.1.225</ecNumber>
    </recommendedName>
</protein>
<dbReference type="PROSITE" id="PS50297">
    <property type="entry name" value="ANK_REP_REGION"/>
    <property type="match status" value="2"/>
</dbReference>
<dbReference type="AlphaFoldDB" id="A0A1L9VJP4"/>
<dbReference type="PANTHER" id="PTHR24161">
    <property type="entry name" value="ANK_REP_REGION DOMAIN-CONTAINING PROTEIN-RELATED"/>
    <property type="match status" value="1"/>
</dbReference>
<evidence type="ECO:0000256" key="4">
    <source>
        <dbReference type="PROSITE-ProRule" id="PRU00023"/>
    </source>
</evidence>
<evidence type="ECO:0000256" key="3">
    <source>
        <dbReference type="ARBA" id="ARBA00023043"/>
    </source>
</evidence>
<evidence type="ECO:0000313" key="6">
    <source>
        <dbReference type="Proteomes" id="UP000184300"/>
    </source>
</evidence>
<dbReference type="Pfam" id="PF12796">
    <property type="entry name" value="Ank_2"/>
    <property type="match status" value="2"/>
</dbReference>
<evidence type="ECO:0000256" key="1">
    <source>
        <dbReference type="ARBA" id="ARBA00012210"/>
    </source>
</evidence>
<dbReference type="InterPro" id="IPR002110">
    <property type="entry name" value="Ankyrin_rpt"/>
</dbReference>
<dbReference type="RefSeq" id="XP_022400847.1">
    <property type="nucleotide sequence ID" value="XM_022540668.1"/>
</dbReference>
<name>A0A1L9VJP4_ASPGL</name>
<accession>A0A1L9VJP4</accession>
<dbReference type="EMBL" id="KV878897">
    <property type="protein sequence ID" value="OJJ84149.1"/>
    <property type="molecule type" value="Genomic_DNA"/>
</dbReference>
<feature type="repeat" description="ANK" evidence="4">
    <location>
        <begin position="143"/>
        <end position="175"/>
    </location>
</feature>
<feature type="repeat" description="ANK" evidence="4">
    <location>
        <begin position="15"/>
        <end position="40"/>
    </location>
</feature>
<dbReference type="PANTHER" id="PTHR24161:SF85">
    <property type="entry name" value="PALMITOYLTRANSFERASE HIP14"/>
    <property type="match status" value="1"/>
</dbReference>
<dbReference type="SMART" id="SM00248">
    <property type="entry name" value="ANK"/>
    <property type="match status" value="6"/>
</dbReference>
<dbReference type="PROSITE" id="PS50088">
    <property type="entry name" value="ANK_REPEAT"/>
    <property type="match status" value="2"/>
</dbReference>
<sequence length="251" mass="27969">MGAVISPSCYTHLYQRRTPLQWAAKKGGLAMVEFLLERGAAPGALICEHLTALDFALMNDHEECVMPMLEKGTRSKLETFLNKAVRFGQSGIVCLLLEKGMDVDIKGLDGRTVLQNALMVYKNHHVLKELLKSRVGAEGRTFDRRTALHYAAHLGNEEIVRLLLANGANASAKDITGFRPLHSAAGAWAAYFECRKDLVENRLRIIGLLLEKGAQVSNTNVFGWNALDYARCLRNVGNHWRIVSLLEQKQD</sequence>
<reference evidence="6" key="1">
    <citation type="journal article" date="2017" name="Genome Biol.">
        <title>Comparative genomics reveals high biological diversity and specific adaptations in the industrially and medically important fungal genus Aspergillus.</title>
        <authorList>
            <person name="de Vries R.P."/>
            <person name="Riley R."/>
            <person name="Wiebenga A."/>
            <person name="Aguilar-Osorio G."/>
            <person name="Amillis S."/>
            <person name="Uchima C.A."/>
            <person name="Anderluh G."/>
            <person name="Asadollahi M."/>
            <person name="Askin M."/>
            <person name="Barry K."/>
            <person name="Battaglia E."/>
            <person name="Bayram O."/>
            <person name="Benocci T."/>
            <person name="Braus-Stromeyer S.A."/>
            <person name="Caldana C."/>
            <person name="Canovas D."/>
            <person name="Cerqueira G.C."/>
            <person name="Chen F."/>
            <person name="Chen W."/>
            <person name="Choi C."/>
            <person name="Clum A."/>
            <person name="Dos Santos R.A."/>
            <person name="Damasio A.R."/>
            <person name="Diallinas G."/>
            <person name="Emri T."/>
            <person name="Fekete E."/>
            <person name="Flipphi M."/>
            <person name="Freyberg S."/>
            <person name="Gallo A."/>
            <person name="Gournas C."/>
            <person name="Habgood R."/>
            <person name="Hainaut M."/>
            <person name="Harispe M.L."/>
            <person name="Henrissat B."/>
            <person name="Hilden K.S."/>
            <person name="Hope R."/>
            <person name="Hossain A."/>
            <person name="Karabika E."/>
            <person name="Karaffa L."/>
            <person name="Karanyi Z."/>
            <person name="Krasevec N."/>
            <person name="Kuo A."/>
            <person name="Kusch H."/>
            <person name="LaButti K."/>
            <person name="Lagendijk E.L."/>
            <person name="Lapidus A."/>
            <person name="Levasseur A."/>
            <person name="Lindquist E."/>
            <person name="Lipzen A."/>
            <person name="Logrieco A.F."/>
            <person name="MacCabe A."/>
            <person name="Maekelae M.R."/>
            <person name="Malavazi I."/>
            <person name="Melin P."/>
            <person name="Meyer V."/>
            <person name="Mielnichuk N."/>
            <person name="Miskei M."/>
            <person name="Molnar A.P."/>
            <person name="Mule G."/>
            <person name="Ngan C.Y."/>
            <person name="Orejas M."/>
            <person name="Orosz E."/>
            <person name="Ouedraogo J.P."/>
            <person name="Overkamp K.M."/>
            <person name="Park H.-S."/>
            <person name="Perrone G."/>
            <person name="Piumi F."/>
            <person name="Punt P.J."/>
            <person name="Ram A.F."/>
            <person name="Ramon A."/>
            <person name="Rauscher S."/>
            <person name="Record E."/>
            <person name="Riano-Pachon D.M."/>
            <person name="Robert V."/>
            <person name="Roehrig J."/>
            <person name="Ruller R."/>
            <person name="Salamov A."/>
            <person name="Salih N.S."/>
            <person name="Samson R.A."/>
            <person name="Sandor E."/>
            <person name="Sanguinetti M."/>
            <person name="Schuetze T."/>
            <person name="Sepcic K."/>
            <person name="Shelest E."/>
            <person name="Sherlock G."/>
            <person name="Sophianopoulou V."/>
            <person name="Squina F.M."/>
            <person name="Sun H."/>
            <person name="Susca A."/>
            <person name="Todd R.B."/>
            <person name="Tsang A."/>
            <person name="Unkles S.E."/>
            <person name="van de Wiele N."/>
            <person name="van Rossen-Uffink D."/>
            <person name="Oliveira J.V."/>
            <person name="Vesth T.C."/>
            <person name="Visser J."/>
            <person name="Yu J.-H."/>
            <person name="Zhou M."/>
            <person name="Andersen M.R."/>
            <person name="Archer D.B."/>
            <person name="Baker S.E."/>
            <person name="Benoit I."/>
            <person name="Brakhage A.A."/>
            <person name="Braus G.H."/>
            <person name="Fischer R."/>
            <person name="Frisvad J.C."/>
            <person name="Goldman G.H."/>
            <person name="Houbraken J."/>
            <person name="Oakley B."/>
            <person name="Pocsi I."/>
            <person name="Scazzocchio C."/>
            <person name="Seiboth B."/>
            <person name="vanKuyk P.A."/>
            <person name="Wortman J."/>
            <person name="Dyer P.S."/>
            <person name="Grigoriev I.V."/>
        </authorList>
    </citation>
    <scope>NUCLEOTIDE SEQUENCE [LARGE SCALE GENOMIC DNA]</scope>
    <source>
        <strain evidence="6">CBS 516.65</strain>
    </source>
</reference>
<dbReference type="Gene3D" id="1.25.40.20">
    <property type="entry name" value="Ankyrin repeat-containing domain"/>
    <property type="match status" value="1"/>
</dbReference>
<evidence type="ECO:0000313" key="5">
    <source>
        <dbReference type="EMBL" id="OJJ84149.1"/>
    </source>
</evidence>
<dbReference type="GeneID" id="34456929"/>
<dbReference type="VEuPathDB" id="FungiDB:ASPGLDRAFT_126737"/>
<keyword evidence="3 4" id="KW-0040">ANK repeat</keyword>
<dbReference type="GO" id="GO:0019706">
    <property type="term" value="F:protein-cysteine S-palmitoyltransferase activity"/>
    <property type="evidence" value="ECO:0007669"/>
    <property type="project" value="UniProtKB-EC"/>
</dbReference>